<gene>
    <name evidence="1" type="ORF">GP644_17790</name>
</gene>
<accession>A0A6A4RFB1</accession>
<comment type="caution">
    <text evidence="1">The sequence shown here is derived from an EMBL/GenBank/DDBJ whole genome shotgun (WGS) entry which is preliminary data.</text>
</comment>
<sequence length="125" mass="12875">MHFPPVLTFCLALAACGTPVGKLAGAMGGGPNVAANVQAGETNAQTVGAADFTDQRISRSQARSIEQSAGRTGVRSESVQTVVVNEGAKPWLLLLGLLGWLLPTPMQIGKAAASGFGRLYSRVLP</sequence>
<dbReference type="Proteomes" id="UP000441586">
    <property type="component" value="Unassembled WGS sequence"/>
</dbReference>
<evidence type="ECO:0000313" key="1">
    <source>
        <dbReference type="EMBL" id="KAE9628027.1"/>
    </source>
</evidence>
<dbReference type="NCBIfam" id="NF037952">
    <property type="entry name" value="spanin2_3"/>
    <property type="match status" value="1"/>
</dbReference>
<evidence type="ECO:0000313" key="2">
    <source>
        <dbReference type="Proteomes" id="UP000441586"/>
    </source>
</evidence>
<protein>
    <submittedName>
        <fullName evidence="1">Uncharacterized protein</fullName>
    </submittedName>
</protein>
<organism evidence="1 2">
    <name type="scientific">Parasedimentitalea maritima</name>
    <dbReference type="NCBI Taxonomy" id="2578117"/>
    <lineage>
        <taxon>Bacteria</taxon>
        <taxon>Pseudomonadati</taxon>
        <taxon>Pseudomonadota</taxon>
        <taxon>Alphaproteobacteria</taxon>
        <taxon>Rhodobacterales</taxon>
        <taxon>Paracoccaceae</taxon>
        <taxon>Parasedimentitalea</taxon>
    </lineage>
</organism>
<proteinExistence type="predicted"/>
<dbReference type="AlphaFoldDB" id="A0A6A4RFB1"/>
<name>A0A6A4RFB1_9RHOB</name>
<dbReference type="EMBL" id="WSFO01000011">
    <property type="protein sequence ID" value="KAE9628027.1"/>
    <property type="molecule type" value="Genomic_DNA"/>
</dbReference>
<reference evidence="1 2" key="1">
    <citation type="submission" date="2019-12" db="EMBL/GenBank/DDBJ databases">
        <authorList>
            <person name="Zhang Y.-J."/>
        </authorList>
    </citation>
    <scope>NUCLEOTIDE SEQUENCE [LARGE SCALE GENOMIC DNA]</scope>
    <source>
        <strain evidence="1 2">H18S-6</strain>
    </source>
</reference>